<dbReference type="EMBL" id="JALJOQ010000019">
    <property type="protein sequence ID" value="KAK9809473.1"/>
    <property type="molecule type" value="Genomic_DNA"/>
</dbReference>
<dbReference type="Proteomes" id="UP001465755">
    <property type="component" value="Unassembled WGS sequence"/>
</dbReference>
<reference evidence="2 3" key="1">
    <citation type="journal article" date="2024" name="Nat. Commun.">
        <title>Phylogenomics reveals the evolutionary origins of lichenization in chlorophyte algae.</title>
        <authorList>
            <person name="Puginier C."/>
            <person name="Libourel C."/>
            <person name="Otte J."/>
            <person name="Skaloud P."/>
            <person name="Haon M."/>
            <person name="Grisel S."/>
            <person name="Petersen M."/>
            <person name="Berrin J.G."/>
            <person name="Delaux P.M."/>
            <person name="Dal Grande F."/>
            <person name="Keller J."/>
        </authorList>
    </citation>
    <scope>NUCLEOTIDE SEQUENCE [LARGE SCALE GENOMIC DNA]</scope>
    <source>
        <strain evidence="2 3">SAG 2036</strain>
    </source>
</reference>
<feature type="region of interest" description="Disordered" evidence="1">
    <location>
        <begin position="136"/>
        <end position="167"/>
    </location>
</feature>
<sequence length="167" mass="18893">MQLEWHLTPQDADEVIITFSWAVVRADGTVQFASNHSWDPALYGPVLPLFPDLRCSLMESICIQVNSLGKPDSKVARQTGHQAPLHPNLRDKALLFSHFSRIHWDHGRLEHCDADWMLAHHPEALTPRHKEFLDRVSAQEKQAAAWGAKPRKRSKTDKAPAPCQGEP</sequence>
<evidence type="ECO:0000313" key="2">
    <source>
        <dbReference type="EMBL" id="KAK9809473.1"/>
    </source>
</evidence>
<name>A0AAW1PLG9_9CHLO</name>
<comment type="caution">
    <text evidence="2">The sequence shown here is derived from an EMBL/GenBank/DDBJ whole genome shotgun (WGS) entry which is preliminary data.</text>
</comment>
<accession>A0AAW1PLG9</accession>
<keyword evidence="3" id="KW-1185">Reference proteome</keyword>
<evidence type="ECO:0000256" key="1">
    <source>
        <dbReference type="SAM" id="MobiDB-lite"/>
    </source>
</evidence>
<evidence type="ECO:0000313" key="3">
    <source>
        <dbReference type="Proteomes" id="UP001465755"/>
    </source>
</evidence>
<gene>
    <name evidence="2" type="ORF">WJX73_000961</name>
</gene>
<protein>
    <submittedName>
        <fullName evidence="2">Uncharacterized protein</fullName>
    </submittedName>
</protein>
<proteinExistence type="predicted"/>
<dbReference type="AlphaFoldDB" id="A0AAW1PLG9"/>
<organism evidence="2 3">
    <name type="scientific">Symbiochloris irregularis</name>
    <dbReference type="NCBI Taxonomy" id="706552"/>
    <lineage>
        <taxon>Eukaryota</taxon>
        <taxon>Viridiplantae</taxon>
        <taxon>Chlorophyta</taxon>
        <taxon>core chlorophytes</taxon>
        <taxon>Trebouxiophyceae</taxon>
        <taxon>Trebouxiales</taxon>
        <taxon>Trebouxiaceae</taxon>
        <taxon>Symbiochloris</taxon>
    </lineage>
</organism>